<gene>
    <name evidence="2" type="primary">ahaH</name>
    <name evidence="2" type="ORF">FKV42_06600</name>
</gene>
<protein>
    <submittedName>
        <fullName evidence="2">ATP synthase archaeal subunit H</fullName>
    </submittedName>
</protein>
<dbReference type="AlphaFoldDB" id="A0A7Z8P1P5"/>
<accession>A0A7Z8P1P5</accession>
<reference evidence="2 3" key="1">
    <citation type="submission" date="2019-06" db="EMBL/GenBank/DDBJ databases">
        <title>Draft genome sequence of Methanolobus vulcani B1d.</title>
        <authorList>
            <person name="Creighbaum A.J."/>
            <person name="Ticak T."/>
            <person name="Hariraju D."/>
            <person name="Arivett B.A."/>
            <person name="Ferguson D.J.Jr."/>
        </authorList>
    </citation>
    <scope>NUCLEOTIDE SEQUENCE [LARGE SCALE GENOMIC DNA]</scope>
    <source>
        <strain evidence="2 3">B1d</strain>
    </source>
</reference>
<dbReference type="Gene3D" id="1.20.5.2950">
    <property type="match status" value="1"/>
</dbReference>
<feature type="coiled-coil region" evidence="1">
    <location>
        <begin position="3"/>
        <end position="45"/>
    </location>
</feature>
<evidence type="ECO:0000313" key="2">
    <source>
        <dbReference type="EMBL" id="TQD26408.1"/>
    </source>
</evidence>
<proteinExistence type="predicted"/>
<evidence type="ECO:0000313" key="3">
    <source>
        <dbReference type="Proteomes" id="UP000319335"/>
    </source>
</evidence>
<evidence type="ECO:0000256" key="1">
    <source>
        <dbReference type="SAM" id="Coils"/>
    </source>
</evidence>
<organism evidence="2 3">
    <name type="scientific">Methanolobus vulcani</name>
    <dbReference type="NCBI Taxonomy" id="38026"/>
    <lineage>
        <taxon>Archaea</taxon>
        <taxon>Methanobacteriati</taxon>
        <taxon>Methanobacteriota</taxon>
        <taxon>Stenosarchaea group</taxon>
        <taxon>Methanomicrobia</taxon>
        <taxon>Methanosarcinales</taxon>
        <taxon>Methanosarcinaceae</taxon>
        <taxon>Methanolobus</taxon>
    </lineage>
</organism>
<dbReference type="InterPro" id="IPR014275">
    <property type="entry name" value="ATPase_A1A0-cplx_hsu"/>
</dbReference>
<sequence>MAKEKILSEIKEAEDNARKMVDDGKKKKNDRIASARAEAREIIKQAELDAQKSAQSAMKSAEESIASDKAKIIEGGESEAKGIASAATPKIDEAVELLINEFERAIHA</sequence>
<keyword evidence="1" id="KW-0175">Coiled coil</keyword>
<keyword evidence="3" id="KW-1185">Reference proteome</keyword>
<dbReference type="Pfam" id="PF16999">
    <property type="entry name" value="V-ATPase_G_2"/>
    <property type="match status" value="1"/>
</dbReference>
<dbReference type="EMBL" id="VIAQ01000012">
    <property type="protein sequence ID" value="TQD26408.1"/>
    <property type="molecule type" value="Genomic_DNA"/>
</dbReference>
<dbReference type="Proteomes" id="UP000319335">
    <property type="component" value="Unassembled WGS sequence"/>
</dbReference>
<comment type="caution">
    <text evidence="2">The sequence shown here is derived from an EMBL/GenBank/DDBJ whole genome shotgun (WGS) entry which is preliminary data.</text>
</comment>
<name>A0A7Z8P1P5_9EURY</name>
<dbReference type="OrthoDB" id="147599at2157"/>
<dbReference type="NCBIfam" id="TIGR02926">
    <property type="entry name" value="AhaH"/>
    <property type="match status" value="1"/>
</dbReference>